<dbReference type="PANTHER" id="PTHR47966">
    <property type="entry name" value="BETA-SITE APP-CLEAVING ENZYME, ISOFORM A-RELATED"/>
    <property type="match status" value="1"/>
</dbReference>
<dbReference type="PROSITE" id="PS00141">
    <property type="entry name" value="ASP_PROTEASE"/>
    <property type="match status" value="1"/>
</dbReference>
<evidence type="ECO:0000256" key="2">
    <source>
        <dbReference type="ARBA" id="ARBA00007447"/>
    </source>
</evidence>
<evidence type="ECO:0000256" key="5">
    <source>
        <dbReference type="ARBA" id="ARBA00023157"/>
    </source>
</evidence>
<name>A0A8C6E1J5_MOSMO</name>
<dbReference type="InterPro" id="IPR001969">
    <property type="entry name" value="Aspartic_peptidase_AS"/>
</dbReference>
<dbReference type="InterPro" id="IPR012848">
    <property type="entry name" value="Aspartic_peptidase_N"/>
</dbReference>
<reference evidence="8" key="1">
    <citation type="submission" date="2025-08" db="UniProtKB">
        <authorList>
            <consortium name="Ensembl"/>
        </authorList>
    </citation>
    <scope>IDENTIFICATION</scope>
</reference>
<dbReference type="Pfam" id="PF07966">
    <property type="entry name" value="A1_Propeptide"/>
    <property type="match status" value="1"/>
</dbReference>
<comment type="similarity">
    <text evidence="2">Belongs to the peptidase A1 family.</text>
</comment>
<dbReference type="InterPro" id="IPR001461">
    <property type="entry name" value="Aspartic_peptidase_A1"/>
</dbReference>
<dbReference type="InterPro" id="IPR033121">
    <property type="entry name" value="PEPTIDASE_A1"/>
</dbReference>
<dbReference type="GO" id="GO:0004190">
    <property type="term" value="F:aspartic-type endopeptidase activity"/>
    <property type="evidence" value="ECO:0007669"/>
    <property type="project" value="InterPro"/>
</dbReference>
<protein>
    <recommendedName>
        <fullName evidence="7">Peptidase A1 domain-containing protein</fullName>
    </recommendedName>
</protein>
<evidence type="ECO:0000313" key="8">
    <source>
        <dbReference type="Ensembl" id="ENSMMSP00000024463.1"/>
    </source>
</evidence>
<reference evidence="8" key="2">
    <citation type="submission" date="2025-09" db="UniProtKB">
        <authorList>
            <consortium name="Ensembl"/>
        </authorList>
    </citation>
    <scope>IDENTIFICATION</scope>
</reference>
<organism evidence="8 9">
    <name type="scientific">Moschus moschiferus</name>
    <name type="common">Siberian musk deer</name>
    <name type="synonym">Moschus sibiricus</name>
    <dbReference type="NCBI Taxonomy" id="68415"/>
    <lineage>
        <taxon>Eukaryota</taxon>
        <taxon>Metazoa</taxon>
        <taxon>Chordata</taxon>
        <taxon>Craniata</taxon>
        <taxon>Vertebrata</taxon>
        <taxon>Euteleostomi</taxon>
        <taxon>Mammalia</taxon>
        <taxon>Eutheria</taxon>
        <taxon>Laurasiatheria</taxon>
        <taxon>Artiodactyla</taxon>
        <taxon>Ruminantia</taxon>
        <taxon>Pecora</taxon>
        <taxon>Moschidae</taxon>
        <taxon>Moschus</taxon>
    </lineage>
</organism>
<dbReference type="GeneTree" id="ENSGT00940000153747"/>
<dbReference type="Pfam" id="PF00026">
    <property type="entry name" value="Asp"/>
    <property type="match status" value="1"/>
</dbReference>
<evidence type="ECO:0000259" key="7">
    <source>
        <dbReference type="PROSITE" id="PS51767"/>
    </source>
</evidence>
<dbReference type="Ensembl" id="ENSMMST00000027032.1">
    <property type="protein sequence ID" value="ENSMMSP00000024463.1"/>
    <property type="gene ID" value="ENSMMSG00000018391.1"/>
</dbReference>
<evidence type="ECO:0000256" key="6">
    <source>
        <dbReference type="SAM" id="SignalP"/>
    </source>
</evidence>
<dbReference type="AlphaFoldDB" id="A0A8C6E1J5"/>
<dbReference type="GO" id="GO:0005576">
    <property type="term" value="C:extracellular region"/>
    <property type="evidence" value="ECO:0007669"/>
    <property type="project" value="UniProtKB-SubCell"/>
</dbReference>
<dbReference type="Gene3D" id="6.10.140.60">
    <property type="match status" value="1"/>
</dbReference>
<dbReference type="Gene3D" id="2.40.70.10">
    <property type="entry name" value="Acid Proteases"/>
    <property type="match status" value="1"/>
</dbReference>
<keyword evidence="4 6" id="KW-0732">Signal</keyword>
<accession>A0A8C6E1J5</accession>
<dbReference type="GO" id="GO:0006508">
    <property type="term" value="P:proteolysis"/>
    <property type="evidence" value="ECO:0007669"/>
    <property type="project" value="InterPro"/>
</dbReference>
<evidence type="ECO:0000256" key="4">
    <source>
        <dbReference type="ARBA" id="ARBA00022729"/>
    </source>
</evidence>
<keyword evidence="5" id="KW-1015">Disulfide bond</keyword>
<dbReference type="SUPFAM" id="SSF50630">
    <property type="entry name" value="Acid proteases"/>
    <property type="match status" value="1"/>
</dbReference>
<sequence length="116" mass="13077">ISWILLSTLCSVFTLRKIGRATSPLKIKTLRETLREKNLLNNFLKKQAFRLSYSDSSVATHPLRNYLDISYVGVITIGTPPQEFRVIFDTGSADLWVPSDPVPGKTVSVVTHKRMD</sequence>
<evidence type="ECO:0000313" key="9">
    <source>
        <dbReference type="Proteomes" id="UP000694544"/>
    </source>
</evidence>
<feature type="domain" description="Peptidase A1" evidence="7">
    <location>
        <begin position="71"/>
        <end position="116"/>
    </location>
</feature>
<feature type="signal peptide" evidence="6">
    <location>
        <begin position="1"/>
        <end position="21"/>
    </location>
</feature>
<dbReference type="PROSITE" id="PS51767">
    <property type="entry name" value="PEPTIDASE_A1"/>
    <property type="match status" value="1"/>
</dbReference>
<evidence type="ECO:0000256" key="3">
    <source>
        <dbReference type="ARBA" id="ARBA00022525"/>
    </source>
</evidence>
<evidence type="ECO:0000256" key="1">
    <source>
        <dbReference type="ARBA" id="ARBA00004239"/>
    </source>
</evidence>
<dbReference type="InterPro" id="IPR021109">
    <property type="entry name" value="Peptidase_aspartic_dom_sf"/>
</dbReference>
<proteinExistence type="inferred from homology"/>
<feature type="chain" id="PRO_5034978148" description="Peptidase A1 domain-containing protein" evidence="6">
    <location>
        <begin position="22"/>
        <end position="116"/>
    </location>
</feature>
<comment type="subcellular location">
    <subcellularLocation>
        <location evidence="1">Secreted</location>
        <location evidence="1">Extracellular space</location>
    </subcellularLocation>
</comment>
<dbReference type="Proteomes" id="UP000694544">
    <property type="component" value="Unplaced"/>
</dbReference>
<keyword evidence="9" id="KW-1185">Reference proteome</keyword>
<dbReference type="PANTHER" id="PTHR47966:SF49">
    <property type="entry name" value="PEPSIN A-5"/>
    <property type="match status" value="1"/>
</dbReference>
<keyword evidence="3" id="KW-0964">Secreted</keyword>